<keyword evidence="4" id="KW-1185">Reference proteome</keyword>
<dbReference type="EMBL" id="JAAPAO010000870">
    <property type="protein sequence ID" value="KAF4652928.1"/>
    <property type="molecule type" value="Genomic_DNA"/>
</dbReference>
<dbReference type="GO" id="GO:0016491">
    <property type="term" value="F:oxidoreductase activity"/>
    <property type="evidence" value="ECO:0007669"/>
    <property type="project" value="InterPro"/>
</dbReference>
<organism evidence="3 4">
    <name type="scientific">Perkinsus chesapeaki</name>
    <name type="common">Clam parasite</name>
    <name type="synonym">Perkinsus andrewsi</name>
    <dbReference type="NCBI Taxonomy" id="330153"/>
    <lineage>
        <taxon>Eukaryota</taxon>
        <taxon>Sar</taxon>
        <taxon>Alveolata</taxon>
        <taxon>Perkinsozoa</taxon>
        <taxon>Perkinsea</taxon>
        <taxon>Perkinsida</taxon>
        <taxon>Perkinsidae</taxon>
        <taxon>Perkinsus</taxon>
    </lineage>
</organism>
<dbReference type="OrthoDB" id="415825at2759"/>
<gene>
    <name evidence="3" type="ORF">FOL47_010796</name>
</gene>
<sequence length="392" mass="43391">MRVLIASSLIVSAYSVTSTSTVTNTNIYSPEDIEFWHQFCHDAVDDSSYCKYNHVPSLCQFSLIACGPSLLTTAGSLPPTDPTTASMVRAFEEAVTSQPGDGLWAKFKVKGGFDMNFEGMCMCEPISNECGDCNVAMDSVDSALDKDNWVTSPSELVTDHGYATWSWAGCTEWADPRTPASAEYPGVSGDFSGAAKGCYDYDASLSVNSPWKSISVYIKHSDATESFWNTVWDIVHEPECEDRNVCILTFEYYGGKMLQEPQDCSGAGPCTSFIHRSHGWNIQISSLWSKGDSGGENVAISWVAKAFATLDAKSSLHTSYQNYLSNQWTVSPWKVRYFPGQDVQPDHWKYRFFGDSIYSRLQQVKCDYNPDNLFVTADTADIVVQLPDDCST</sequence>
<feature type="signal peptide" evidence="1">
    <location>
        <begin position="1"/>
        <end position="19"/>
    </location>
</feature>
<protein>
    <recommendedName>
        <fullName evidence="2">Berberine/berberine-like domain-containing protein</fullName>
    </recommendedName>
</protein>
<proteinExistence type="predicted"/>
<dbReference type="GO" id="GO:0050660">
    <property type="term" value="F:flavin adenine dinucleotide binding"/>
    <property type="evidence" value="ECO:0007669"/>
    <property type="project" value="InterPro"/>
</dbReference>
<dbReference type="Pfam" id="PF08031">
    <property type="entry name" value="BBE"/>
    <property type="match status" value="1"/>
</dbReference>
<feature type="chain" id="PRO_5029661890" description="Berberine/berberine-like domain-containing protein" evidence="1">
    <location>
        <begin position="20"/>
        <end position="392"/>
    </location>
</feature>
<dbReference type="AlphaFoldDB" id="A0A7J6L0E4"/>
<dbReference type="Gene3D" id="3.40.462.20">
    <property type="match status" value="1"/>
</dbReference>
<feature type="domain" description="Berberine/berberine-like" evidence="2">
    <location>
        <begin position="320"/>
        <end position="374"/>
    </location>
</feature>
<evidence type="ECO:0000313" key="4">
    <source>
        <dbReference type="Proteomes" id="UP000591131"/>
    </source>
</evidence>
<dbReference type="Proteomes" id="UP000591131">
    <property type="component" value="Unassembled WGS sequence"/>
</dbReference>
<accession>A0A7J6L0E4</accession>
<dbReference type="InterPro" id="IPR012951">
    <property type="entry name" value="BBE"/>
</dbReference>
<evidence type="ECO:0000256" key="1">
    <source>
        <dbReference type="SAM" id="SignalP"/>
    </source>
</evidence>
<dbReference type="Gene3D" id="3.30.465.10">
    <property type="match status" value="1"/>
</dbReference>
<dbReference type="InterPro" id="IPR016169">
    <property type="entry name" value="FAD-bd_PCMH_sub2"/>
</dbReference>
<name>A0A7J6L0E4_PERCH</name>
<keyword evidence="1" id="KW-0732">Signal</keyword>
<evidence type="ECO:0000313" key="3">
    <source>
        <dbReference type="EMBL" id="KAF4652928.1"/>
    </source>
</evidence>
<evidence type="ECO:0000259" key="2">
    <source>
        <dbReference type="Pfam" id="PF08031"/>
    </source>
</evidence>
<comment type="caution">
    <text evidence="3">The sequence shown here is derived from an EMBL/GenBank/DDBJ whole genome shotgun (WGS) entry which is preliminary data.</text>
</comment>
<reference evidence="3 4" key="1">
    <citation type="submission" date="2020-04" db="EMBL/GenBank/DDBJ databases">
        <title>Perkinsus chesapeaki whole genome sequence.</title>
        <authorList>
            <person name="Bogema D.R."/>
        </authorList>
    </citation>
    <scope>NUCLEOTIDE SEQUENCE [LARGE SCALE GENOMIC DNA]</scope>
    <source>
        <strain evidence="3">ATCC PRA-425</strain>
    </source>
</reference>